<dbReference type="InterPro" id="IPR001214">
    <property type="entry name" value="SET_dom"/>
</dbReference>
<evidence type="ECO:0000259" key="8">
    <source>
        <dbReference type="PROSITE" id="PS50280"/>
    </source>
</evidence>
<dbReference type="PROSITE" id="PS50280">
    <property type="entry name" value="SET"/>
    <property type="match status" value="1"/>
</dbReference>
<comment type="subcellular location">
    <subcellularLocation>
        <location evidence="1">Chromosome</location>
    </subcellularLocation>
</comment>
<evidence type="ECO:0000313" key="11">
    <source>
        <dbReference type="Proteomes" id="UP000694546"/>
    </source>
</evidence>
<dbReference type="GeneTree" id="ENSGT00940000156002"/>
<evidence type="ECO:0000256" key="6">
    <source>
        <dbReference type="PROSITE-ProRule" id="PRU00023"/>
    </source>
</evidence>
<dbReference type="CDD" id="cd20905">
    <property type="entry name" value="EHMT_ZBD"/>
    <property type="match status" value="1"/>
</dbReference>
<dbReference type="Pfam" id="PF05033">
    <property type="entry name" value="Pre-SET"/>
    <property type="match status" value="1"/>
</dbReference>
<feature type="domain" description="SET" evidence="8">
    <location>
        <begin position="606"/>
        <end position="723"/>
    </location>
</feature>
<dbReference type="CDD" id="cd10543">
    <property type="entry name" value="SET_EHMT"/>
    <property type="match status" value="1"/>
</dbReference>
<feature type="repeat" description="ANK" evidence="6">
    <location>
        <begin position="257"/>
        <end position="289"/>
    </location>
</feature>
<accession>A0A8C5F5Y6</accession>
<dbReference type="SMART" id="SM00317">
    <property type="entry name" value="SET"/>
    <property type="match status" value="1"/>
</dbReference>
<dbReference type="InterPro" id="IPR036770">
    <property type="entry name" value="Ankyrin_rpt-contain_sf"/>
</dbReference>
<dbReference type="Proteomes" id="UP000694546">
    <property type="component" value="Chromosome 6"/>
</dbReference>
<keyword evidence="3" id="KW-0808">Transferase</keyword>
<protein>
    <submittedName>
        <fullName evidence="10">Euchromatic histone-lysine N-methyltransferase 1a</fullName>
    </submittedName>
</protein>
<dbReference type="Gene3D" id="2.170.270.10">
    <property type="entry name" value="SET domain"/>
    <property type="match status" value="1"/>
</dbReference>
<dbReference type="Pfam" id="PF21533">
    <property type="entry name" value="EHMT1-2_CRR"/>
    <property type="match status" value="1"/>
</dbReference>
<keyword evidence="6" id="KW-0040">ANK repeat</keyword>
<sequence length="777" mass="85778">DSLDLKAQEELLSPQLTGNKPSSYLRMPLPSICPAAVSVSADKSLLSRAVDADLGGGDLAEEHPLCCCRIETPSSKEATTAGEQTCMAIESSDGMMSRCQRRVLKQEMMRPSSKVHLMVLCEDHRGGMVKHQCCPGCGLFCRAGSFQECRPYGSISHRFHHGCATVLKGRLFCPHCGENPGTTHEVTVSTATASAPPNPHGTPVPRAVEPCPPLLKHQKVKLASRMLYISAKEGDLQKVIHLLVDGKDPNLPLEEDHMRTPLHAAAAEGHQEVCHMLLQARANLEMFDDKLKTPLMCAAENNRVEAVKYLLSAGSADIQGSTCLHLAAKLGHDDVVQLLLTKAAKYINCQDIGGWTPITWAIEHKHHSLVHLLVTKGADVNIRDKEENVCLHWAALSGCEDVAQNLLDARSYLHAANIHGDTPLHIAARQNHLECVMLFLARGGDVTLRNRDGETALDCCAYGSKVWSALATNKKLTDARRQSDGRRETLLSRDISRGYEALAISCVNDVDAEPCPSDYKYVSDSCVTSPLHADTDITHLQHCSCPEDCGSGTCMCGQLSLCCWYDNGRLPLDASQREPPVLFECNQACSCWRTCRNRVVQNGLRVRLQLYRTQKMGWGVQALQDIPQGAFICEYVGEIVTDAEADKRENDSFLFTLDNKVGEVHCIDARRYGNVGRFVNHLCDPNLVAVRVFTSHQDLRFPRIAFFSCRPIRAGEQIGFDYGDHYWRIKRRFFSCQCGSLQCRHSSSSSSSSSAATQRGRGVSHVQHERGATFFNF</sequence>
<dbReference type="PROSITE" id="PS50867">
    <property type="entry name" value="PRE_SET"/>
    <property type="match status" value="1"/>
</dbReference>
<evidence type="ECO:0000256" key="1">
    <source>
        <dbReference type="ARBA" id="ARBA00004286"/>
    </source>
</evidence>
<dbReference type="InterPro" id="IPR047762">
    <property type="entry name" value="EHMT_CRR"/>
</dbReference>
<organism evidence="10 11">
    <name type="scientific">Gadus morhua</name>
    <name type="common">Atlantic cod</name>
    <dbReference type="NCBI Taxonomy" id="8049"/>
    <lineage>
        <taxon>Eukaryota</taxon>
        <taxon>Metazoa</taxon>
        <taxon>Chordata</taxon>
        <taxon>Craniata</taxon>
        <taxon>Vertebrata</taxon>
        <taxon>Euteleostomi</taxon>
        <taxon>Actinopterygii</taxon>
        <taxon>Neopterygii</taxon>
        <taxon>Teleostei</taxon>
        <taxon>Neoteleostei</taxon>
        <taxon>Acanthomorphata</taxon>
        <taxon>Zeiogadaria</taxon>
        <taxon>Gadariae</taxon>
        <taxon>Gadiformes</taxon>
        <taxon>Gadoidei</taxon>
        <taxon>Gadidae</taxon>
        <taxon>Gadus</taxon>
    </lineage>
</organism>
<evidence type="ECO:0000256" key="2">
    <source>
        <dbReference type="ARBA" id="ARBA00022454"/>
    </source>
</evidence>
<evidence type="ECO:0000259" key="9">
    <source>
        <dbReference type="PROSITE" id="PS50867"/>
    </source>
</evidence>
<dbReference type="GO" id="GO:0032259">
    <property type="term" value="P:methylation"/>
    <property type="evidence" value="ECO:0007669"/>
    <property type="project" value="UniProtKB-KW"/>
</dbReference>
<dbReference type="GO" id="GO:0002039">
    <property type="term" value="F:p53 binding"/>
    <property type="evidence" value="ECO:0007669"/>
    <property type="project" value="InterPro"/>
</dbReference>
<proteinExistence type="predicted"/>
<evidence type="ECO:0000313" key="10">
    <source>
        <dbReference type="Ensembl" id="ENSGMOP00000008468.2"/>
    </source>
</evidence>
<dbReference type="GO" id="GO:0000785">
    <property type="term" value="C:chromatin"/>
    <property type="evidence" value="ECO:0007669"/>
    <property type="project" value="TreeGrafter"/>
</dbReference>
<evidence type="ECO:0000256" key="7">
    <source>
        <dbReference type="SAM" id="MobiDB-lite"/>
    </source>
</evidence>
<dbReference type="SMART" id="SM00468">
    <property type="entry name" value="PreSET"/>
    <property type="match status" value="1"/>
</dbReference>
<feature type="region of interest" description="Disordered" evidence="7">
    <location>
        <begin position="191"/>
        <end position="210"/>
    </location>
</feature>
<dbReference type="Pfam" id="PF12796">
    <property type="entry name" value="Ank_2"/>
    <property type="match status" value="3"/>
</dbReference>
<dbReference type="InterPro" id="IPR002110">
    <property type="entry name" value="Ankyrin_rpt"/>
</dbReference>
<dbReference type="Ensembl" id="ENSGMOT00000008706.2">
    <property type="protein sequence ID" value="ENSGMOP00000008468.2"/>
    <property type="gene ID" value="ENSGMOG00000007913.2"/>
</dbReference>
<name>A0A8C5F5Y6_GADMO</name>
<dbReference type="PANTHER" id="PTHR46307:SF2">
    <property type="entry name" value="HISTONE-LYSINE N-METHYLTRANSFERASE EHMT1"/>
    <property type="match status" value="1"/>
</dbReference>
<feature type="repeat" description="ANK" evidence="6">
    <location>
        <begin position="419"/>
        <end position="451"/>
    </location>
</feature>
<dbReference type="SUPFAM" id="SSF82199">
    <property type="entry name" value="SET domain"/>
    <property type="match status" value="1"/>
</dbReference>
<keyword evidence="5" id="KW-0156">Chromatin regulator</keyword>
<evidence type="ECO:0000256" key="5">
    <source>
        <dbReference type="ARBA" id="ARBA00022853"/>
    </source>
</evidence>
<keyword evidence="11" id="KW-1185">Reference proteome</keyword>
<dbReference type="Pfam" id="PF00856">
    <property type="entry name" value="SET"/>
    <property type="match status" value="1"/>
</dbReference>
<evidence type="ECO:0000256" key="3">
    <source>
        <dbReference type="ARBA" id="ARBA00022603"/>
    </source>
</evidence>
<dbReference type="GO" id="GO:0000122">
    <property type="term" value="P:negative regulation of transcription by RNA polymerase II"/>
    <property type="evidence" value="ECO:0007669"/>
    <property type="project" value="TreeGrafter"/>
</dbReference>
<dbReference type="Gene3D" id="1.25.40.20">
    <property type="entry name" value="Ankyrin repeat-containing domain"/>
    <property type="match status" value="3"/>
</dbReference>
<dbReference type="InterPro" id="IPR043550">
    <property type="entry name" value="EHMT1/EHMT2"/>
</dbReference>
<reference evidence="10" key="1">
    <citation type="submission" date="2025-08" db="UniProtKB">
        <authorList>
            <consortium name="Ensembl"/>
        </authorList>
    </citation>
    <scope>IDENTIFICATION</scope>
</reference>
<keyword evidence="4" id="KW-0949">S-adenosyl-L-methionine</keyword>
<feature type="repeat" description="ANK" evidence="6">
    <location>
        <begin position="319"/>
        <end position="344"/>
    </location>
</feature>
<keyword evidence="3" id="KW-0489">Methyltransferase</keyword>
<feature type="domain" description="Pre-SET" evidence="9">
    <location>
        <begin position="541"/>
        <end position="603"/>
    </location>
</feature>
<gene>
    <name evidence="10" type="primary">ehmt1a</name>
</gene>
<dbReference type="PRINTS" id="PR01415">
    <property type="entry name" value="ANKYRIN"/>
</dbReference>
<keyword evidence="2" id="KW-0158">Chromosome</keyword>
<dbReference type="PANTHER" id="PTHR46307">
    <property type="entry name" value="G9A, ISOFORM B"/>
    <property type="match status" value="1"/>
</dbReference>
<dbReference type="GO" id="GO:0046974">
    <property type="term" value="F:histone H3K9 methyltransferase activity"/>
    <property type="evidence" value="ECO:0007669"/>
    <property type="project" value="TreeGrafter"/>
</dbReference>
<dbReference type="SUPFAM" id="SSF48403">
    <property type="entry name" value="Ankyrin repeat"/>
    <property type="match status" value="1"/>
</dbReference>
<dbReference type="InterPro" id="IPR046341">
    <property type="entry name" value="SET_dom_sf"/>
</dbReference>
<feature type="repeat" description="ANK" evidence="6">
    <location>
        <begin position="353"/>
        <end position="385"/>
    </location>
</feature>
<dbReference type="InterPro" id="IPR007728">
    <property type="entry name" value="Pre-SET_dom"/>
</dbReference>
<evidence type="ECO:0000256" key="4">
    <source>
        <dbReference type="ARBA" id="ARBA00022691"/>
    </source>
</evidence>
<dbReference type="SMART" id="SM00248">
    <property type="entry name" value="ANK"/>
    <property type="match status" value="7"/>
</dbReference>
<dbReference type="PROSITE" id="PS50297">
    <property type="entry name" value="ANK_REP_REGION"/>
    <property type="match status" value="4"/>
</dbReference>
<feature type="region of interest" description="Disordered" evidence="7">
    <location>
        <begin position="744"/>
        <end position="766"/>
    </location>
</feature>
<dbReference type="GO" id="GO:0008270">
    <property type="term" value="F:zinc ion binding"/>
    <property type="evidence" value="ECO:0007669"/>
    <property type="project" value="InterPro"/>
</dbReference>
<reference evidence="10" key="2">
    <citation type="submission" date="2025-09" db="UniProtKB">
        <authorList>
            <consortium name="Ensembl"/>
        </authorList>
    </citation>
    <scope>IDENTIFICATION</scope>
</reference>
<dbReference type="AlphaFoldDB" id="A0A8C5F5Y6"/>
<dbReference type="GO" id="GO:0005634">
    <property type="term" value="C:nucleus"/>
    <property type="evidence" value="ECO:0007669"/>
    <property type="project" value="InterPro"/>
</dbReference>
<dbReference type="PROSITE" id="PS50088">
    <property type="entry name" value="ANK_REPEAT"/>
    <property type="match status" value="4"/>
</dbReference>